<reference evidence="2" key="1">
    <citation type="submission" date="2018-06" db="EMBL/GenBank/DDBJ databases">
        <authorList>
            <person name="Zhirakovskaya E."/>
        </authorList>
    </citation>
    <scope>NUCLEOTIDE SEQUENCE</scope>
</reference>
<sequence>MALRSVEITIPSAKSELVQKLIAEKEPISTWESDADDGKKIIKVLMKSERTESILDDLEKRLSVIDDYRIVLTTVEATLPRIPVDDDEKKPEESEEKAPLRVNREELYNQIQDGAKLNSIFITMVILSAIVASIGLLDNNVAVIIAAMVIAPLLGPNVALALSTTLADFELGKLALKTNLTGVLVALLFSISIGLIFTIDPTSPEIFSRTSVGLMDIVLALASGAAAALAFASGTSASLIGVMVAVALLPPLVTLGILLGSGYFVQAFGAFLLLVTNLISVNLAGVITFIAQGIRPRNWWEAKKAKRTTRWSIIIWTVLLILLIITILISQGNY</sequence>
<keyword evidence="1" id="KW-0812">Transmembrane</keyword>
<feature type="transmembrane region" description="Helical" evidence="1">
    <location>
        <begin position="179"/>
        <end position="199"/>
    </location>
</feature>
<evidence type="ECO:0000313" key="2">
    <source>
        <dbReference type="EMBL" id="VAX23633.1"/>
    </source>
</evidence>
<dbReference type="EMBL" id="UOGD01000256">
    <property type="protein sequence ID" value="VAX23633.1"/>
    <property type="molecule type" value="Genomic_DNA"/>
</dbReference>
<dbReference type="PANTHER" id="PTHR20992:SF9">
    <property type="entry name" value="AT15442P-RELATED"/>
    <property type="match status" value="1"/>
</dbReference>
<feature type="transmembrane region" description="Helical" evidence="1">
    <location>
        <begin position="239"/>
        <end position="264"/>
    </location>
</feature>
<name>A0A3B1CFX0_9ZZZZ</name>
<feature type="transmembrane region" description="Helical" evidence="1">
    <location>
        <begin position="143"/>
        <end position="167"/>
    </location>
</feature>
<feature type="transmembrane region" description="Helical" evidence="1">
    <location>
        <begin position="311"/>
        <end position="329"/>
    </location>
</feature>
<feature type="transmembrane region" description="Helical" evidence="1">
    <location>
        <begin position="117"/>
        <end position="137"/>
    </location>
</feature>
<dbReference type="AlphaFoldDB" id="A0A3B1CFX0"/>
<organism evidence="2">
    <name type="scientific">hydrothermal vent metagenome</name>
    <dbReference type="NCBI Taxonomy" id="652676"/>
    <lineage>
        <taxon>unclassified sequences</taxon>
        <taxon>metagenomes</taxon>
        <taxon>ecological metagenomes</taxon>
    </lineage>
</organism>
<keyword evidence="1" id="KW-0472">Membrane</keyword>
<keyword evidence="1" id="KW-1133">Transmembrane helix</keyword>
<dbReference type="InterPro" id="IPR005240">
    <property type="entry name" value="DUF389"/>
</dbReference>
<gene>
    <name evidence="2" type="ORF">MNBD_IGNAVI01-2348</name>
</gene>
<accession>A0A3B1CFX0</accession>
<protein>
    <submittedName>
        <fullName evidence="2">Uncharacterized protein, MJ0678-like</fullName>
    </submittedName>
</protein>
<feature type="transmembrane region" description="Helical" evidence="1">
    <location>
        <begin position="270"/>
        <end position="291"/>
    </location>
</feature>
<dbReference type="Pfam" id="PF04087">
    <property type="entry name" value="DUF389"/>
    <property type="match status" value="1"/>
</dbReference>
<evidence type="ECO:0000256" key="1">
    <source>
        <dbReference type="SAM" id="Phobius"/>
    </source>
</evidence>
<feature type="transmembrane region" description="Helical" evidence="1">
    <location>
        <begin position="211"/>
        <end position="232"/>
    </location>
</feature>
<dbReference type="NCBIfam" id="TIGR00341">
    <property type="entry name" value="TIGR00341 family protein"/>
    <property type="match status" value="1"/>
</dbReference>
<proteinExistence type="predicted"/>
<dbReference type="PANTHER" id="PTHR20992">
    <property type="entry name" value="AT15442P-RELATED"/>
    <property type="match status" value="1"/>
</dbReference>